<dbReference type="InterPro" id="IPR014729">
    <property type="entry name" value="Rossmann-like_a/b/a_fold"/>
</dbReference>
<dbReference type="AlphaFoldDB" id="A0A2M9R4A0"/>
<feature type="domain" description="UspA" evidence="2">
    <location>
        <begin position="1"/>
        <end position="141"/>
    </location>
</feature>
<evidence type="ECO:0000313" key="3">
    <source>
        <dbReference type="EMBL" id="PJR03575.1"/>
    </source>
</evidence>
<dbReference type="EMBL" id="NIPO01000001">
    <property type="protein sequence ID" value="PJR03575.1"/>
    <property type="molecule type" value="Genomic_DNA"/>
</dbReference>
<dbReference type="InterPro" id="IPR006016">
    <property type="entry name" value="UspA"/>
</dbReference>
<evidence type="ECO:0000259" key="2">
    <source>
        <dbReference type="Pfam" id="PF00582"/>
    </source>
</evidence>
<dbReference type="InterPro" id="IPR006015">
    <property type="entry name" value="Universal_stress_UspA"/>
</dbReference>
<dbReference type="OrthoDB" id="9788959at2"/>
<evidence type="ECO:0000256" key="1">
    <source>
        <dbReference type="ARBA" id="ARBA00008791"/>
    </source>
</evidence>
<dbReference type="CDD" id="cd00293">
    <property type="entry name" value="USP-like"/>
    <property type="match status" value="2"/>
</dbReference>
<feature type="domain" description="UspA" evidence="2">
    <location>
        <begin position="149"/>
        <end position="272"/>
    </location>
</feature>
<dbReference type="PANTHER" id="PTHR46268:SF6">
    <property type="entry name" value="UNIVERSAL STRESS PROTEIN UP12"/>
    <property type="match status" value="1"/>
</dbReference>
<organism evidence="3 4">
    <name type="scientific">Avrilella dinanensis</name>
    <dbReference type="NCBI Taxonomy" id="2008672"/>
    <lineage>
        <taxon>Bacteria</taxon>
        <taxon>Pseudomonadati</taxon>
        <taxon>Bacteroidota</taxon>
        <taxon>Flavobacteriia</taxon>
        <taxon>Flavobacteriales</taxon>
        <taxon>Flavobacteriaceae</taxon>
        <taxon>Avrilella</taxon>
    </lineage>
</organism>
<dbReference type="SUPFAM" id="SSF52402">
    <property type="entry name" value="Adenine nucleotide alpha hydrolases-like"/>
    <property type="match status" value="2"/>
</dbReference>
<name>A0A2M9R4A0_9FLAO</name>
<reference evidence="3 4" key="1">
    <citation type="submission" date="2017-06" db="EMBL/GenBank/DDBJ databases">
        <title>Description of Avrilella dinanensis gen. nov. sp. nov.</title>
        <authorList>
            <person name="Leyer C."/>
            <person name="Sassi M."/>
            <person name="Minet J."/>
            <person name="Kayal S."/>
            <person name="Cattoir V."/>
        </authorList>
    </citation>
    <scope>NUCLEOTIDE SEQUENCE [LARGE SCALE GENOMIC DNA]</scope>
    <source>
        <strain evidence="3 4">UR159</strain>
    </source>
</reference>
<dbReference type="PRINTS" id="PR01438">
    <property type="entry name" value="UNVRSLSTRESS"/>
</dbReference>
<dbReference type="Gene3D" id="3.40.50.620">
    <property type="entry name" value="HUPs"/>
    <property type="match status" value="2"/>
</dbReference>
<dbReference type="PANTHER" id="PTHR46268">
    <property type="entry name" value="STRESS RESPONSE PROTEIN NHAX"/>
    <property type="match status" value="1"/>
</dbReference>
<comment type="caution">
    <text evidence="3">The sequence shown here is derived from an EMBL/GenBank/DDBJ whole genome shotgun (WGS) entry which is preliminary data.</text>
</comment>
<protein>
    <submittedName>
        <fullName evidence="3">Universal stress protein UspA</fullName>
    </submittedName>
</protein>
<proteinExistence type="inferred from homology"/>
<evidence type="ECO:0000313" key="4">
    <source>
        <dbReference type="Proteomes" id="UP000231960"/>
    </source>
</evidence>
<keyword evidence="4" id="KW-1185">Reference proteome</keyword>
<gene>
    <name evidence="3" type="ORF">CDL10_02875</name>
</gene>
<dbReference type="RefSeq" id="WP_100677143.1">
    <property type="nucleotide sequence ID" value="NZ_NIPO01000001.1"/>
</dbReference>
<accession>A0A2M9R4A0</accession>
<dbReference type="Pfam" id="PF00582">
    <property type="entry name" value="Usp"/>
    <property type="match status" value="2"/>
</dbReference>
<sequence length="274" mass="30251">MKKILVPTDFSEQAGRALKTAANIAKKTGSELILLHIIDLPQEAMDAVQPGFDVPEIIFFKNSAEARLSQTSLSPELNGLSVSQILRLGRTFDLVNEVAISNDVDLIVMGSHGASGFKEVFIGSNTEKVVRTSEIPVLVIKNEETHTFFENVVFAIDLGAEVKESTKKMINFFTSNEIKPSFLYVNTPNNFKSTHVAKEMAEEYIQQLNIAKYEFAIYNDTDIEKGILNYADSINADLIAMGTHGRTGFARLLNGSISEDLVNHSSKSVLTFKL</sequence>
<dbReference type="Proteomes" id="UP000231960">
    <property type="component" value="Unassembled WGS sequence"/>
</dbReference>
<comment type="similarity">
    <text evidence="1">Belongs to the universal stress protein A family.</text>
</comment>